<proteinExistence type="inferred from homology"/>
<dbReference type="PANTHER" id="PTHR31159:SF1">
    <property type="entry name" value="COMM DOMAIN-CONTAINING PROTEIN 3"/>
    <property type="match status" value="1"/>
</dbReference>
<sequence length="197" mass="22409">MELSEDSLRGLQRLADPAQFSPRAFGAVLRAAFLSLSLSPDQAAHPAVDDTVFQHIPPCHIKECQAAATMFILEAVRNTIDRAALSTFLEDCKFDKERTEHFWTEYQKHRESLEILLENIGRTPPHVSDVSWRLAYEIKTNQLYKTHRPSYLVKFNLESPDTSQAKDISFNCSMEQLQDLVGKLKDAAKGLERTSQM</sequence>
<reference evidence="4" key="1">
    <citation type="submission" date="2023-07" db="EMBL/GenBank/DDBJ databases">
        <authorList>
            <person name="Stuckert A."/>
        </authorList>
    </citation>
    <scope>NUCLEOTIDE SEQUENCE</scope>
</reference>
<evidence type="ECO:0000313" key="4">
    <source>
        <dbReference type="EMBL" id="CAJ0922955.1"/>
    </source>
</evidence>
<dbReference type="EMBL" id="CAUEEQ010002503">
    <property type="protein sequence ID" value="CAJ0922955.1"/>
    <property type="molecule type" value="Genomic_DNA"/>
</dbReference>
<dbReference type="InterPro" id="IPR037355">
    <property type="entry name" value="COMMD3"/>
</dbReference>
<comment type="similarity">
    <text evidence="2">Belongs to the COMM domain-containing protein 3 family.</text>
</comment>
<evidence type="ECO:0000313" key="5">
    <source>
        <dbReference type="Proteomes" id="UP001176940"/>
    </source>
</evidence>
<gene>
    <name evidence="4" type="ORF">RIMI_LOCUS1875513</name>
</gene>
<comment type="caution">
    <text evidence="4">The sequence shown here is derived from an EMBL/GenBank/DDBJ whole genome shotgun (WGS) entry which is preliminary data.</text>
</comment>
<evidence type="ECO:0000256" key="1">
    <source>
        <dbReference type="ARBA" id="ARBA00016548"/>
    </source>
</evidence>
<name>A0ABN9KT55_9NEOB</name>
<dbReference type="PROSITE" id="PS51269">
    <property type="entry name" value="COMM"/>
    <property type="match status" value="1"/>
</dbReference>
<keyword evidence="5" id="KW-1185">Reference proteome</keyword>
<dbReference type="Pfam" id="PF07258">
    <property type="entry name" value="COMM_domain"/>
    <property type="match status" value="1"/>
</dbReference>
<protein>
    <recommendedName>
        <fullName evidence="1">COMM domain-containing protein 3</fullName>
    </recommendedName>
</protein>
<evidence type="ECO:0000259" key="3">
    <source>
        <dbReference type="PROSITE" id="PS51269"/>
    </source>
</evidence>
<dbReference type="PANTHER" id="PTHR31159">
    <property type="entry name" value="COMM DOMAIN-CONTAINING PROTEIN 3"/>
    <property type="match status" value="1"/>
</dbReference>
<evidence type="ECO:0000256" key="2">
    <source>
        <dbReference type="ARBA" id="ARBA00093469"/>
    </source>
</evidence>
<feature type="domain" description="COMM" evidence="3">
    <location>
        <begin position="126"/>
        <end position="195"/>
    </location>
</feature>
<dbReference type="Proteomes" id="UP001176940">
    <property type="component" value="Unassembled WGS sequence"/>
</dbReference>
<dbReference type="Pfam" id="PF21672">
    <property type="entry name" value="COMM_HN"/>
    <property type="match status" value="1"/>
</dbReference>
<dbReference type="CDD" id="cd04751">
    <property type="entry name" value="Commd3"/>
    <property type="match status" value="1"/>
</dbReference>
<accession>A0ABN9KT55</accession>
<dbReference type="InterPro" id="IPR017920">
    <property type="entry name" value="COMM"/>
</dbReference>
<organism evidence="4 5">
    <name type="scientific">Ranitomeya imitator</name>
    <name type="common">mimic poison frog</name>
    <dbReference type="NCBI Taxonomy" id="111125"/>
    <lineage>
        <taxon>Eukaryota</taxon>
        <taxon>Metazoa</taxon>
        <taxon>Chordata</taxon>
        <taxon>Craniata</taxon>
        <taxon>Vertebrata</taxon>
        <taxon>Euteleostomi</taxon>
        <taxon>Amphibia</taxon>
        <taxon>Batrachia</taxon>
        <taxon>Anura</taxon>
        <taxon>Neobatrachia</taxon>
        <taxon>Hyloidea</taxon>
        <taxon>Dendrobatidae</taxon>
        <taxon>Dendrobatinae</taxon>
        <taxon>Ranitomeya</taxon>
    </lineage>
</organism>